<evidence type="ECO:0000256" key="2">
    <source>
        <dbReference type="PROSITE-ProRule" id="PRU00703"/>
    </source>
</evidence>
<dbReference type="InterPro" id="IPR000644">
    <property type="entry name" value="CBS_dom"/>
</dbReference>
<dbReference type="AlphaFoldDB" id="A0A4Q1C743"/>
<dbReference type="PANTHER" id="PTHR43080:SF2">
    <property type="entry name" value="CBS DOMAIN-CONTAINING PROTEIN"/>
    <property type="match status" value="1"/>
</dbReference>
<organism evidence="4 5">
    <name type="scientific">Oleiharenicola lentus</name>
    <dbReference type="NCBI Taxonomy" id="2508720"/>
    <lineage>
        <taxon>Bacteria</taxon>
        <taxon>Pseudomonadati</taxon>
        <taxon>Verrucomicrobiota</taxon>
        <taxon>Opitutia</taxon>
        <taxon>Opitutales</taxon>
        <taxon>Opitutaceae</taxon>
        <taxon>Oleiharenicola</taxon>
    </lineage>
</organism>
<dbReference type="Pfam" id="PF00571">
    <property type="entry name" value="CBS"/>
    <property type="match status" value="2"/>
</dbReference>
<comment type="caution">
    <text evidence="4">The sequence shown here is derived from an EMBL/GenBank/DDBJ whole genome shotgun (WGS) entry which is preliminary data.</text>
</comment>
<proteinExistence type="predicted"/>
<dbReference type="PANTHER" id="PTHR43080">
    <property type="entry name" value="CBS DOMAIN-CONTAINING PROTEIN CBSX3, MITOCHONDRIAL"/>
    <property type="match status" value="1"/>
</dbReference>
<reference evidence="4 5" key="1">
    <citation type="submission" date="2019-01" db="EMBL/GenBank/DDBJ databases">
        <title>Lacunisphaera sp. strain TWA-58.</title>
        <authorList>
            <person name="Chen W.-M."/>
        </authorList>
    </citation>
    <scope>NUCLEOTIDE SEQUENCE [LARGE SCALE GENOMIC DNA]</scope>
    <source>
        <strain evidence="4 5">TWA-58</strain>
    </source>
</reference>
<dbReference type="SUPFAM" id="SSF54631">
    <property type="entry name" value="CBS-domain pair"/>
    <property type="match status" value="1"/>
</dbReference>
<dbReference type="InterPro" id="IPR046342">
    <property type="entry name" value="CBS_dom_sf"/>
</dbReference>
<dbReference type="RefSeq" id="WP_129046077.1">
    <property type="nucleotide sequence ID" value="NZ_SDHX01000001.1"/>
</dbReference>
<accession>A0A4Q1C743</accession>
<sequence>MNDTSISHLLEGKGRVLHTVPSTVTVTQAVQEMNRHRIGAILVMNDAKLAGIFTERDVLTRVVAAGLDPRTTPVTQVMTSNVLSVLPETTVQQVMEIFAEKRCRHLPVMDAGDLVGLISIGDVSRWMANHHRAEAESLRSYISGGLTT</sequence>
<dbReference type="PROSITE" id="PS51371">
    <property type="entry name" value="CBS"/>
    <property type="match status" value="2"/>
</dbReference>
<evidence type="ECO:0000259" key="3">
    <source>
        <dbReference type="PROSITE" id="PS51371"/>
    </source>
</evidence>
<dbReference type="EMBL" id="SDHX01000001">
    <property type="protein sequence ID" value="RXK54713.1"/>
    <property type="molecule type" value="Genomic_DNA"/>
</dbReference>
<dbReference type="InterPro" id="IPR051257">
    <property type="entry name" value="Diverse_CBS-Domain"/>
</dbReference>
<name>A0A4Q1C743_9BACT</name>
<dbReference type="Proteomes" id="UP000290218">
    <property type="component" value="Unassembled WGS sequence"/>
</dbReference>
<dbReference type="Gene3D" id="3.10.580.10">
    <property type="entry name" value="CBS-domain"/>
    <property type="match status" value="1"/>
</dbReference>
<evidence type="ECO:0000256" key="1">
    <source>
        <dbReference type="ARBA" id="ARBA00023122"/>
    </source>
</evidence>
<feature type="domain" description="CBS" evidence="3">
    <location>
        <begin position="78"/>
        <end position="134"/>
    </location>
</feature>
<evidence type="ECO:0000313" key="5">
    <source>
        <dbReference type="Proteomes" id="UP000290218"/>
    </source>
</evidence>
<dbReference type="CDD" id="cd04623">
    <property type="entry name" value="CBS_pair_bac_euk"/>
    <property type="match status" value="1"/>
</dbReference>
<keyword evidence="5" id="KW-1185">Reference proteome</keyword>
<gene>
    <name evidence="4" type="ORF">ESB00_02125</name>
</gene>
<dbReference type="InterPro" id="IPR044725">
    <property type="entry name" value="CBSX3_CBS_dom"/>
</dbReference>
<feature type="domain" description="CBS" evidence="3">
    <location>
        <begin position="13"/>
        <end position="69"/>
    </location>
</feature>
<evidence type="ECO:0000313" key="4">
    <source>
        <dbReference type="EMBL" id="RXK54713.1"/>
    </source>
</evidence>
<keyword evidence="1 2" id="KW-0129">CBS domain</keyword>
<protein>
    <submittedName>
        <fullName evidence="4">CBS domain-containing protein</fullName>
    </submittedName>
</protein>
<dbReference type="OrthoDB" id="9802114at2"/>
<dbReference type="SMART" id="SM00116">
    <property type="entry name" value="CBS"/>
    <property type="match status" value="2"/>
</dbReference>